<evidence type="ECO:0000256" key="1">
    <source>
        <dbReference type="SAM" id="MobiDB-lite"/>
    </source>
</evidence>
<evidence type="ECO:0000313" key="3">
    <source>
        <dbReference type="EMBL" id="CAG8842407.1"/>
    </source>
</evidence>
<dbReference type="Gene3D" id="1.10.132.70">
    <property type="match status" value="1"/>
</dbReference>
<feature type="region of interest" description="Disordered" evidence="1">
    <location>
        <begin position="72"/>
        <end position="109"/>
    </location>
</feature>
<feature type="compositionally biased region" description="Polar residues" evidence="1">
    <location>
        <begin position="11"/>
        <end position="23"/>
    </location>
</feature>
<evidence type="ECO:0000259" key="2">
    <source>
        <dbReference type="Pfam" id="PF12009"/>
    </source>
</evidence>
<proteinExistence type="predicted"/>
<feature type="domain" description="Telomerase ribonucleoprotein complex - RNA-binding" evidence="2">
    <location>
        <begin position="125"/>
        <end position="153"/>
    </location>
</feature>
<feature type="compositionally biased region" description="Low complexity" evidence="1">
    <location>
        <begin position="74"/>
        <end position="91"/>
    </location>
</feature>
<accession>A0ABN7WWX2</accession>
<feature type="region of interest" description="Disordered" evidence="1">
    <location>
        <begin position="1"/>
        <end position="46"/>
    </location>
</feature>
<organism evidence="3 4">
    <name type="scientific">Gigaspora margarita</name>
    <dbReference type="NCBI Taxonomy" id="4874"/>
    <lineage>
        <taxon>Eukaryota</taxon>
        <taxon>Fungi</taxon>
        <taxon>Fungi incertae sedis</taxon>
        <taxon>Mucoromycota</taxon>
        <taxon>Glomeromycotina</taxon>
        <taxon>Glomeromycetes</taxon>
        <taxon>Diversisporales</taxon>
        <taxon>Gigasporaceae</taxon>
        <taxon>Gigaspora</taxon>
    </lineage>
</organism>
<feature type="non-terminal residue" evidence="3">
    <location>
        <position position="1"/>
    </location>
</feature>
<protein>
    <submittedName>
        <fullName evidence="3">17048_t:CDS:1</fullName>
    </submittedName>
</protein>
<comment type="caution">
    <text evidence="3">The sequence shown here is derived from an EMBL/GenBank/DDBJ whole genome shotgun (WGS) entry which is preliminary data.</text>
</comment>
<dbReference type="InterPro" id="IPR021891">
    <property type="entry name" value="Telomerase_RBD"/>
</dbReference>
<dbReference type="Proteomes" id="UP000789901">
    <property type="component" value="Unassembled WGS sequence"/>
</dbReference>
<feature type="compositionally biased region" description="Polar residues" evidence="1">
    <location>
        <begin position="92"/>
        <end position="109"/>
    </location>
</feature>
<sequence length="154" mass="17638">IAISELPKPNIDSSSKVQMLSQKVSKHSSKKTPKKRDLDDPYLQDEDISKSTKYNYNDCVRTFWKSNTIRTDCSENLSSNNTKTSNKMPNNREINSKSMQNKLSASSTDDNSYIQDFNSSSNIYQVTTFVCAVLRQVIPEEFWGCNDNQKVIFE</sequence>
<gene>
    <name evidence="3" type="ORF">GMARGA_LOCUS35967</name>
</gene>
<reference evidence="3 4" key="1">
    <citation type="submission" date="2021-06" db="EMBL/GenBank/DDBJ databases">
        <authorList>
            <person name="Kallberg Y."/>
            <person name="Tangrot J."/>
            <person name="Rosling A."/>
        </authorList>
    </citation>
    <scope>NUCLEOTIDE SEQUENCE [LARGE SCALE GENOMIC DNA]</scope>
    <source>
        <strain evidence="3 4">120-4 pot B 10/14</strain>
    </source>
</reference>
<dbReference type="Pfam" id="PF12009">
    <property type="entry name" value="Telomerase_RBD"/>
    <property type="match status" value="1"/>
</dbReference>
<keyword evidence="4" id="KW-1185">Reference proteome</keyword>
<feature type="compositionally biased region" description="Basic residues" evidence="1">
    <location>
        <begin position="24"/>
        <end position="34"/>
    </location>
</feature>
<feature type="non-terminal residue" evidence="3">
    <location>
        <position position="154"/>
    </location>
</feature>
<dbReference type="EMBL" id="CAJVQB010068917">
    <property type="protein sequence ID" value="CAG8842407.1"/>
    <property type="molecule type" value="Genomic_DNA"/>
</dbReference>
<name>A0ABN7WWX2_GIGMA</name>
<evidence type="ECO:0000313" key="4">
    <source>
        <dbReference type="Proteomes" id="UP000789901"/>
    </source>
</evidence>